<feature type="region of interest" description="Disordered" evidence="2">
    <location>
        <begin position="1"/>
        <end position="86"/>
    </location>
</feature>
<feature type="compositionally biased region" description="Low complexity" evidence="2">
    <location>
        <begin position="470"/>
        <end position="485"/>
    </location>
</feature>
<evidence type="ECO:0000256" key="1">
    <source>
        <dbReference type="SAM" id="Coils"/>
    </source>
</evidence>
<dbReference type="AlphaFoldDB" id="A0A0D2CM59"/>
<keyword evidence="4" id="KW-1185">Reference proteome</keyword>
<feature type="compositionally biased region" description="Low complexity" evidence="2">
    <location>
        <begin position="11"/>
        <end position="40"/>
    </location>
</feature>
<evidence type="ECO:0000256" key="2">
    <source>
        <dbReference type="SAM" id="MobiDB-lite"/>
    </source>
</evidence>
<dbReference type="PANTHER" id="PTHR38120:SF1">
    <property type="entry name" value="M PROTEIN, SEROTYPE 2.1"/>
    <property type="match status" value="1"/>
</dbReference>
<accession>A0A0D2CM59</accession>
<dbReference type="GeneID" id="27349518"/>
<feature type="compositionally biased region" description="Low complexity" evidence="2">
    <location>
        <begin position="519"/>
        <end position="547"/>
    </location>
</feature>
<gene>
    <name evidence="3" type="ORF">PV07_10324</name>
</gene>
<dbReference type="Proteomes" id="UP000054466">
    <property type="component" value="Unassembled WGS sequence"/>
</dbReference>
<reference evidence="3 4" key="1">
    <citation type="submission" date="2015-01" db="EMBL/GenBank/DDBJ databases">
        <title>The Genome Sequence of Cladophialophora immunda CBS83496.</title>
        <authorList>
            <consortium name="The Broad Institute Genomics Platform"/>
            <person name="Cuomo C."/>
            <person name="de Hoog S."/>
            <person name="Gorbushina A."/>
            <person name="Stielow B."/>
            <person name="Teixiera M."/>
            <person name="Abouelleil A."/>
            <person name="Chapman S.B."/>
            <person name="Priest M."/>
            <person name="Young S.K."/>
            <person name="Wortman J."/>
            <person name="Nusbaum C."/>
            <person name="Birren B."/>
        </authorList>
    </citation>
    <scope>NUCLEOTIDE SEQUENCE [LARGE SCALE GENOMIC DNA]</scope>
    <source>
        <strain evidence="3 4">CBS 83496</strain>
    </source>
</reference>
<feature type="region of interest" description="Disordered" evidence="2">
    <location>
        <begin position="425"/>
        <end position="587"/>
    </location>
</feature>
<keyword evidence="1" id="KW-0175">Coiled coil</keyword>
<organism evidence="3 4">
    <name type="scientific">Cladophialophora immunda</name>
    <dbReference type="NCBI Taxonomy" id="569365"/>
    <lineage>
        <taxon>Eukaryota</taxon>
        <taxon>Fungi</taxon>
        <taxon>Dikarya</taxon>
        <taxon>Ascomycota</taxon>
        <taxon>Pezizomycotina</taxon>
        <taxon>Eurotiomycetes</taxon>
        <taxon>Chaetothyriomycetidae</taxon>
        <taxon>Chaetothyriales</taxon>
        <taxon>Herpotrichiellaceae</taxon>
        <taxon>Cladophialophora</taxon>
    </lineage>
</organism>
<evidence type="ECO:0000313" key="3">
    <source>
        <dbReference type="EMBL" id="KIW24619.1"/>
    </source>
</evidence>
<evidence type="ECO:0008006" key="5">
    <source>
        <dbReference type="Google" id="ProtNLM"/>
    </source>
</evidence>
<feature type="compositionally biased region" description="Polar residues" evidence="2">
    <location>
        <begin position="556"/>
        <end position="574"/>
    </location>
</feature>
<feature type="coiled-coil region" evidence="1">
    <location>
        <begin position="235"/>
        <end position="294"/>
    </location>
</feature>
<feature type="region of interest" description="Disordered" evidence="2">
    <location>
        <begin position="307"/>
        <end position="338"/>
    </location>
</feature>
<dbReference type="PANTHER" id="PTHR38120">
    <property type="entry name" value="EXPRESSED PROTEIN"/>
    <property type="match status" value="1"/>
</dbReference>
<dbReference type="HOGENOM" id="CLU_015321_0_0_1"/>
<dbReference type="VEuPathDB" id="FungiDB:PV07_10324"/>
<feature type="compositionally biased region" description="Polar residues" evidence="2">
    <location>
        <begin position="1"/>
        <end position="10"/>
    </location>
</feature>
<dbReference type="EMBL" id="KN847045">
    <property type="protein sequence ID" value="KIW24619.1"/>
    <property type="molecule type" value="Genomic_DNA"/>
</dbReference>
<sequence length="625" mass="69148">MATPNSRTPLSNTSNTPPSRRNPNDNSPSRPGVGSSVPASTGTGLARTPSLRQTRPLRKTPNRMSTSFAGSVDHDQEDEEAKSASVQLIKDLQEQVQRAEQASERYKKQVEVMQQRLDEASQAQMASEERDLQKQTEVDRLKAEIRDLNRQRRELEIEQEEHQQLFLQERERQMNKEAEQQAAINRLNEALRLQGTERLNASRSAGMAELQMVDAKVDEESLRPEHLASNFAHNLQQKDETINALRLELAEAHLKLTQQEHVGDGRLLELDQAISEMKMQNAKLKEENESFQMLLSEKTLKGNFLHHDHTDEEPSAMSTLAEELESTEEQESTEGQNEMYKRLEAENKSLRDQNKALTLYIDKIIGRLLSHEGFEHIIQDKEDAPPPPTRSFTEKALPAIPDQQAAAPATVAGVATGLLQRARSVVSRPGTKARPMSYAQPASTGPTANENPDTAPSIPLNRGHRRARSDQAQADMAAAAVVQQMNRGSPMRTVSGGPMSPGIRPLSPQLSQGRGSYFGGPSHSTTTRTPSGSGTRGGSSANSVASDSHSEEQRSTTDGGSMTAQMSGERQVQGSIPGAVMKQNQLRPLRLVQEQTASEEEMQKRANRNSVWGWFRGSTIETQDE</sequence>
<protein>
    <recommendedName>
        <fullName evidence="5">M protein, serotype 2.1</fullName>
    </recommendedName>
</protein>
<dbReference type="OrthoDB" id="2121319at2759"/>
<name>A0A0D2CM59_9EURO</name>
<proteinExistence type="predicted"/>
<feature type="compositionally biased region" description="Polar residues" evidence="2">
    <location>
        <begin position="440"/>
        <end position="454"/>
    </location>
</feature>
<dbReference type="RefSeq" id="XP_016244835.1">
    <property type="nucleotide sequence ID" value="XM_016397644.1"/>
</dbReference>
<evidence type="ECO:0000313" key="4">
    <source>
        <dbReference type="Proteomes" id="UP000054466"/>
    </source>
</evidence>
<dbReference type="STRING" id="569365.A0A0D2CM59"/>
<feature type="compositionally biased region" description="Acidic residues" evidence="2">
    <location>
        <begin position="322"/>
        <end position="332"/>
    </location>
</feature>